<feature type="chain" id="PRO_5019821910" description="DUF4398 domain-containing protein" evidence="1">
    <location>
        <begin position="25"/>
        <end position="95"/>
    </location>
</feature>
<dbReference type="AlphaFoldDB" id="A0A494XEG4"/>
<evidence type="ECO:0008006" key="4">
    <source>
        <dbReference type="Google" id="ProtNLM"/>
    </source>
</evidence>
<dbReference type="EMBL" id="RBZV01000006">
    <property type="protein sequence ID" value="RKP46876.1"/>
    <property type="molecule type" value="Genomic_DNA"/>
</dbReference>
<reference evidence="2 3" key="1">
    <citation type="submission" date="2018-10" db="EMBL/GenBank/DDBJ databases">
        <title>Paraburkholderia sp. 7MK8-2, isolated from soil.</title>
        <authorList>
            <person name="Gao Z.-H."/>
            <person name="Qiu L.-H."/>
        </authorList>
    </citation>
    <scope>NUCLEOTIDE SEQUENCE [LARGE SCALE GENOMIC DNA]</scope>
    <source>
        <strain evidence="2 3">7MK8-2</strain>
    </source>
</reference>
<feature type="signal peptide" evidence="1">
    <location>
        <begin position="1"/>
        <end position="24"/>
    </location>
</feature>
<keyword evidence="1" id="KW-0732">Signal</keyword>
<keyword evidence="3" id="KW-1185">Reference proteome</keyword>
<proteinExistence type="predicted"/>
<evidence type="ECO:0000313" key="2">
    <source>
        <dbReference type="EMBL" id="RKP46876.1"/>
    </source>
</evidence>
<evidence type="ECO:0000313" key="3">
    <source>
        <dbReference type="Proteomes" id="UP000280434"/>
    </source>
</evidence>
<organism evidence="2 3">
    <name type="scientific">Trinickia fusca</name>
    <dbReference type="NCBI Taxonomy" id="2419777"/>
    <lineage>
        <taxon>Bacteria</taxon>
        <taxon>Pseudomonadati</taxon>
        <taxon>Pseudomonadota</taxon>
        <taxon>Betaproteobacteria</taxon>
        <taxon>Burkholderiales</taxon>
        <taxon>Burkholderiaceae</taxon>
        <taxon>Trinickia</taxon>
    </lineage>
</organism>
<gene>
    <name evidence="2" type="ORF">D7S89_16090</name>
</gene>
<dbReference type="OrthoDB" id="123338at2"/>
<dbReference type="Proteomes" id="UP000280434">
    <property type="component" value="Unassembled WGS sequence"/>
</dbReference>
<protein>
    <recommendedName>
        <fullName evidence="4">DUF4398 domain-containing protein</fullName>
    </recommendedName>
</protein>
<comment type="caution">
    <text evidence="2">The sequence shown here is derived from an EMBL/GenBank/DDBJ whole genome shotgun (WGS) entry which is preliminary data.</text>
</comment>
<dbReference type="RefSeq" id="WP_121278718.1">
    <property type="nucleotide sequence ID" value="NZ_RBZV01000006.1"/>
</dbReference>
<evidence type="ECO:0000256" key="1">
    <source>
        <dbReference type="SAM" id="SignalP"/>
    </source>
</evidence>
<sequence length="95" mass="9850">MKVKSVAAILVSIGLSGAVLSACAQVPPPPEQDISAGRHPHLAAAQAHIQSAYNELRAAQAANEYQLGGHADSAEHLLDQASYEVKQAARAANAR</sequence>
<accession>A0A494XEG4</accession>
<dbReference type="PROSITE" id="PS51257">
    <property type="entry name" value="PROKAR_LIPOPROTEIN"/>
    <property type="match status" value="1"/>
</dbReference>
<name>A0A494XEG4_9BURK</name>